<dbReference type="Proteomes" id="UP001626550">
    <property type="component" value="Unassembled WGS sequence"/>
</dbReference>
<feature type="transmembrane region" description="Helical" evidence="6">
    <location>
        <begin position="141"/>
        <end position="163"/>
    </location>
</feature>
<keyword evidence="3 6" id="KW-0812">Transmembrane</keyword>
<dbReference type="Pfam" id="PF03073">
    <property type="entry name" value="TspO_MBR"/>
    <property type="match status" value="1"/>
</dbReference>
<organism evidence="7 8">
    <name type="scientific">Cichlidogyrus casuarinus</name>
    <dbReference type="NCBI Taxonomy" id="1844966"/>
    <lineage>
        <taxon>Eukaryota</taxon>
        <taxon>Metazoa</taxon>
        <taxon>Spiralia</taxon>
        <taxon>Lophotrochozoa</taxon>
        <taxon>Platyhelminthes</taxon>
        <taxon>Monogenea</taxon>
        <taxon>Monopisthocotylea</taxon>
        <taxon>Dactylogyridea</taxon>
        <taxon>Ancyrocephalidae</taxon>
        <taxon>Cichlidogyrus</taxon>
    </lineage>
</organism>
<evidence type="ECO:0000256" key="5">
    <source>
        <dbReference type="ARBA" id="ARBA00023136"/>
    </source>
</evidence>
<dbReference type="PANTHER" id="PTHR10057">
    <property type="entry name" value="PERIPHERAL-TYPE BENZODIAZEPINE RECEPTOR"/>
    <property type="match status" value="1"/>
</dbReference>
<dbReference type="GO" id="GO:0033013">
    <property type="term" value="P:tetrapyrrole metabolic process"/>
    <property type="evidence" value="ECO:0007669"/>
    <property type="project" value="UniProtKB-ARBA"/>
</dbReference>
<dbReference type="AlphaFoldDB" id="A0ABD2Q823"/>
<keyword evidence="5 6" id="KW-0472">Membrane</keyword>
<evidence type="ECO:0000256" key="1">
    <source>
        <dbReference type="ARBA" id="ARBA00004141"/>
    </source>
</evidence>
<protein>
    <recommendedName>
        <fullName evidence="9">Translocator protein</fullName>
    </recommendedName>
</protein>
<dbReference type="InterPro" id="IPR038330">
    <property type="entry name" value="TspO/MBR-related_sf"/>
</dbReference>
<comment type="similarity">
    <text evidence="2">Belongs to the TspO/BZRP family.</text>
</comment>
<dbReference type="InterPro" id="IPR004307">
    <property type="entry name" value="TspO_MBR"/>
</dbReference>
<dbReference type="CDD" id="cd15904">
    <property type="entry name" value="TSPO_MBR"/>
    <property type="match status" value="1"/>
</dbReference>
<feature type="transmembrane region" description="Helical" evidence="6">
    <location>
        <begin position="56"/>
        <end position="77"/>
    </location>
</feature>
<keyword evidence="8" id="KW-1185">Reference proteome</keyword>
<evidence type="ECO:0000313" key="8">
    <source>
        <dbReference type="Proteomes" id="UP001626550"/>
    </source>
</evidence>
<evidence type="ECO:0000313" key="7">
    <source>
        <dbReference type="EMBL" id="KAL3315714.1"/>
    </source>
</evidence>
<reference evidence="7 8" key="1">
    <citation type="submission" date="2024-11" db="EMBL/GenBank/DDBJ databases">
        <title>Adaptive evolution of stress response genes in parasites aligns with host niche diversity.</title>
        <authorList>
            <person name="Hahn C."/>
            <person name="Resl P."/>
        </authorList>
    </citation>
    <scope>NUCLEOTIDE SEQUENCE [LARGE SCALE GENOMIC DNA]</scope>
    <source>
        <strain evidence="7">EGGRZ-B1_66</strain>
        <tissue evidence="7">Body</tissue>
    </source>
</reference>
<evidence type="ECO:0000256" key="2">
    <source>
        <dbReference type="ARBA" id="ARBA00007524"/>
    </source>
</evidence>
<dbReference type="Gene3D" id="1.20.1260.100">
    <property type="entry name" value="TspO/MBR protein"/>
    <property type="match status" value="1"/>
</dbReference>
<evidence type="ECO:0008006" key="9">
    <source>
        <dbReference type="Google" id="ProtNLM"/>
    </source>
</evidence>
<feature type="transmembrane region" description="Helical" evidence="6">
    <location>
        <begin position="89"/>
        <end position="106"/>
    </location>
</feature>
<dbReference type="EMBL" id="JBJKFK010000682">
    <property type="protein sequence ID" value="KAL3315714.1"/>
    <property type="molecule type" value="Genomic_DNA"/>
</dbReference>
<accession>A0ABD2Q823</accession>
<dbReference type="PIRSF" id="PIRSF005859">
    <property type="entry name" value="PBR"/>
    <property type="match status" value="1"/>
</dbReference>
<proteinExistence type="inferred from homology"/>
<sequence length="169" mass="19491">MENKKQRLSLVLTEVSIALFFILLPIVGSKLISYGIKPDYAWFASLKRPWFTPPRMVFGPVWTFLYLTMGISSYLYYLNTEFRPSLPGWIIYTAQLVLNWMFYPIYFGLKLLVLASVTTTTVGVLVFFNCILFFRLQRLSGIMLIPYLLWSILAATIAVNIVILNPDKV</sequence>
<name>A0ABD2Q823_9PLAT</name>
<dbReference type="GO" id="GO:0016020">
    <property type="term" value="C:membrane"/>
    <property type="evidence" value="ECO:0007669"/>
    <property type="project" value="UniProtKB-SubCell"/>
</dbReference>
<dbReference type="FunFam" id="1.20.1260.100:FF:000001">
    <property type="entry name" value="translocator protein 2"/>
    <property type="match status" value="1"/>
</dbReference>
<feature type="transmembrane region" description="Helical" evidence="6">
    <location>
        <begin position="12"/>
        <end position="36"/>
    </location>
</feature>
<comment type="subcellular location">
    <subcellularLocation>
        <location evidence="1">Membrane</location>
        <topology evidence="1">Multi-pass membrane protein</topology>
    </subcellularLocation>
</comment>
<dbReference type="PANTHER" id="PTHR10057:SF0">
    <property type="entry name" value="TRANSLOCATOR PROTEIN"/>
    <property type="match status" value="1"/>
</dbReference>
<feature type="transmembrane region" description="Helical" evidence="6">
    <location>
        <begin position="112"/>
        <end position="134"/>
    </location>
</feature>
<evidence type="ECO:0000256" key="4">
    <source>
        <dbReference type="ARBA" id="ARBA00022989"/>
    </source>
</evidence>
<gene>
    <name evidence="7" type="ORF">Ciccas_005656</name>
</gene>
<comment type="caution">
    <text evidence="7">The sequence shown here is derived from an EMBL/GenBank/DDBJ whole genome shotgun (WGS) entry which is preliminary data.</text>
</comment>
<evidence type="ECO:0000256" key="3">
    <source>
        <dbReference type="ARBA" id="ARBA00022692"/>
    </source>
</evidence>
<keyword evidence="4 6" id="KW-1133">Transmembrane helix</keyword>
<evidence type="ECO:0000256" key="6">
    <source>
        <dbReference type="SAM" id="Phobius"/>
    </source>
</evidence>